<feature type="domain" description="Galactose-1-phosphate uridyl transferase N-terminal" evidence="10">
    <location>
        <begin position="3"/>
        <end position="167"/>
    </location>
</feature>
<dbReference type="GO" id="GO:0008270">
    <property type="term" value="F:zinc ion binding"/>
    <property type="evidence" value="ECO:0007669"/>
    <property type="project" value="InterPro"/>
</dbReference>
<evidence type="ECO:0000313" key="12">
    <source>
        <dbReference type="EMBL" id="MBI2678422.1"/>
    </source>
</evidence>
<dbReference type="AlphaFoldDB" id="A0A932A8B9"/>
<dbReference type="InterPro" id="IPR005849">
    <property type="entry name" value="GalP_Utransf_N"/>
</dbReference>
<dbReference type="InterPro" id="IPR036265">
    <property type="entry name" value="HIT-like_sf"/>
</dbReference>
<feature type="binding site" evidence="9">
    <location>
        <position position="161"/>
    </location>
    <ligand>
        <name>Zn(2+)</name>
        <dbReference type="ChEBI" id="CHEBI:29105"/>
    </ligand>
</feature>
<evidence type="ECO:0000256" key="4">
    <source>
        <dbReference type="ARBA" id="ARBA00022723"/>
    </source>
</evidence>
<feature type="binding site" evidence="9">
    <location>
        <position position="46"/>
    </location>
    <ligand>
        <name>Zn(2+)</name>
        <dbReference type="ChEBI" id="CHEBI:29105"/>
    </ligand>
</feature>
<comment type="caution">
    <text evidence="12">The sequence shown here is derived from an EMBL/GenBank/DDBJ whole genome shotgun (WGS) entry which is preliminary data.</text>
</comment>
<organism evidence="12 13">
    <name type="scientific">Candidatus Korobacter versatilis</name>
    <dbReference type="NCBI Taxonomy" id="658062"/>
    <lineage>
        <taxon>Bacteria</taxon>
        <taxon>Pseudomonadati</taxon>
        <taxon>Acidobacteriota</taxon>
        <taxon>Terriglobia</taxon>
        <taxon>Terriglobales</taxon>
        <taxon>Candidatus Korobacteraceae</taxon>
        <taxon>Candidatus Korobacter</taxon>
    </lineage>
</organism>
<protein>
    <recommendedName>
        <fullName evidence="7">Galactose-1-phosphate uridylyltransferase</fullName>
        <ecNumber evidence="7">2.7.7.12</ecNumber>
    </recommendedName>
</protein>
<evidence type="ECO:0000256" key="9">
    <source>
        <dbReference type="PIRSR" id="PIRSR000808-3"/>
    </source>
</evidence>
<dbReference type="EC" id="2.7.7.12" evidence="7"/>
<evidence type="ECO:0000256" key="6">
    <source>
        <dbReference type="ARBA" id="ARBA00023277"/>
    </source>
</evidence>
<keyword evidence="6" id="KW-0119">Carbohydrate metabolism</keyword>
<accession>A0A932A8B9</accession>
<keyword evidence="2" id="KW-0808">Transferase</keyword>
<feature type="domain" description="Galactose-1-phosphate uridyl transferase C-terminal" evidence="11">
    <location>
        <begin position="189"/>
        <end position="328"/>
    </location>
</feature>
<dbReference type="InterPro" id="IPR001937">
    <property type="entry name" value="GalP_UDPtransf1"/>
</dbReference>
<comment type="similarity">
    <text evidence="1">Belongs to the galactose-1-phosphate uridylyltransferase type 1 family.</text>
</comment>
<keyword evidence="4 9" id="KW-0479">Metal-binding</keyword>
<evidence type="ECO:0000256" key="5">
    <source>
        <dbReference type="ARBA" id="ARBA00022833"/>
    </source>
</evidence>
<keyword evidence="3 12" id="KW-0548">Nucleotidyltransferase</keyword>
<evidence type="ECO:0000256" key="2">
    <source>
        <dbReference type="ARBA" id="ARBA00022679"/>
    </source>
</evidence>
<dbReference type="PANTHER" id="PTHR42763:SF2">
    <property type="entry name" value="ADP-GLUCOSE PHOSPHORYLASE"/>
    <property type="match status" value="1"/>
</dbReference>
<dbReference type="GO" id="GO:0008108">
    <property type="term" value="F:UDP-glucose:hexose-1-phosphate uridylyltransferase activity"/>
    <property type="evidence" value="ECO:0007669"/>
    <property type="project" value="UniProtKB-UniRule"/>
</dbReference>
<evidence type="ECO:0000256" key="8">
    <source>
        <dbReference type="PIRSR" id="PIRSR000808-1"/>
    </source>
</evidence>
<evidence type="ECO:0000256" key="3">
    <source>
        <dbReference type="ARBA" id="ARBA00022695"/>
    </source>
</evidence>
<feature type="active site" description="Tele-UMP-histidine intermediate" evidence="8">
    <location>
        <position position="163"/>
    </location>
</feature>
<reference evidence="12" key="1">
    <citation type="submission" date="2020-07" db="EMBL/GenBank/DDBJ databases">
        <title>Huge and variable diversity of episymbiotic CPR bacteria and DPANN archaea in groundwater ecosystems.</title>
        <authorList>
            <person name="He C.Y."/>
            <person name="Keren R."/>
            <person name="Whittaker M."/>
            <person name="Farag I.F."/>
            <person name="Doudna J."/>
            <person name="Cate J.H.D."/>
            <person name="Banfield J.F."/>
        </authorList>
    </citation>
    <scope>NUCLEOTIDE SEQUENCE</scope>
    <source>
        <strain evidence="12">NC_groundwater_580_Pr5_B-0.1um_64_19</strain>
    </source>
</reference>
<sequence>MPELRQNRVTKEWVIIATERAKRPEQLSVKRDIKPLPEYSENCPFCAGNEAQAPPEIMHIDHDGRWQIRVVPNKFSALAREGEPTRKIERSRRTMNGVGIHDVIVEGRQHNLTTALLPEAHVANILRAYKMRYNEISQDPRIQQVIIFKNHGGTAGASLEHPHSQLIAIPVISHQVRERFHEALRHYDEYGECVFCELNAEELSEGSRIVISSPHFLAMEQFASPTPFVTHIYPKRHMASFGDIREEEVVDLAGVMKSLLAKLYHGLENPDFNYAIRTAPAENAGVKYYHWYISVIPRLTKVAGFELGSGMFINVVLPEAAAEFLRNVKVPESQPAAAGK</sequence>
<evidence type="ECO:0000256" key="1">
    <source>
        <dbReference type="ARBA" id="ARBA00010951"/>
    </source>
</evidence>
<gene>
    <name evidence="12" type="primary">galT</name>
    <name evidence="12" type="ORF">HYX28_06545</name>
</gene>
<dbReference type="Pfam" id="PF01087">
    <property type="entry name" value="GalP_UDP_transf"/>
    <property type="match status" value="1"/>
</dbReference>
<dbReference type="EMBL" id="JACPNR010000009">
    <property type="protein sequence ID" value="MBI2678422.1"/>
    <property type="molecule type" value="Genomic_DNA"/>
</dbReference>
<dbReference type="InterPro" id="IPR005850">
    <property type="entry name" value="GalP_Utransf_C"/>
</dbReference>
<name>A0A932A8B9_9BACT</name>
<dbReference type="PANTHER" id="PTHR42763">
    <property type="entry name" value="ADP-GLUCOSE PHOSPHORYLASE"/>
    <property type="match status" value="1"/>
</dbReference>
<dbReference type="Gene3D" id="3.30.428.10">
    <property type="entry name" value="HIT-like"/>
    <property type="match status" value="2"/>
</dbReference>
<dbReference type="InterPro" id="IPR053177">
    <property type="entry name" value="ADP-glucose_phosphorylase"/>
</dbReference>
<dbReference type="GO" id="GO:0006012">
    <property type="term" value="P:galactose metabolic process"/>
    <property type="evidence" value="ECO:0007669"/>
    <property type="project" value="UniProtKB-UniRule"/>
</dbReference>
<evidence type="ECO:0000259" key="11">
    <source>
        <dbReference type="Pfam" id="PF02744"/>
    </source>
</evidence>
<evidence type="ECO:0000256" key="7">
    <source>
        <dbReference type="NCBIfam" id="TIGR00209"/>
    </source>
</evidence>
<proteinExistence type="inferred from homology"/>
<feature type="binding site" evidence="9">
    <location>
        <position position="110"/>
    </location>
    <ligand>
        <name>Zn(2+)</name>
        <dbReference type="ChEBI" id="CHEBI:29105"/>
    </ligand>
</feature>
<keyword evidence="5 9" id="KW-0862">Zinc</keyword>
<dbReference type="Pfam" id="PF02744">
    <property type="entry name" value="GalP_UDP_tr_C"/>
    <property type="match status" value="1"/>
</dbReference>
<comment type="cofactor">
    <cofactor evidence="9">
        <name>Zn(2+)</name>
        <dbReference type="ChEBI" id="CHEBI:29105"/>
    </cofactor>
    <text evidence="9">Binds 1 zinc ion per subunit.</text>
</comment>
<dbReference type="SUPFAM" id="SSF54197">
    <property type="entry name" value="HIT-like"/>
    <property type="match status" value="2"/>
</dbReference>
<dbReference type="PIRSF" id="PIRSF000808">
    <property type="entry name" value="GalT"/>
    <property type="match status" value="1"/>
</dbReference>
<evidence type="ECO:0000259" key="10">
    <source>
        <dbReference type="Pfam" id="PF01087"/>
    </source>
</evidence>
<evidence type="ECO:0000313" key="13">
    <source>
        <dbReference type="Proteomes" id="UP000779809"/>
    </source>
</evidence>
<feature type="binding site" evidence="9">
    <location>
        <position position="43"/>
    </location>
    <ligand>
        <name>Zn(2+)</name>
        <dbReference type="ChEBI" id="CHEBI:29105"/>
    </ligand>
</feature>
<dbReference type="Proteomes" id="UP000779809">
    <property type="component" value="Unassembled WGS sequence"/>
</dbReference>
<dbReference type="NCBIfam" id="TIGR00209">
    <property type="entry name" value="galT_1"/>
    <property type="match status" value="1"/>
</dbReference>